<sequence length="111" mass="12169">MDQYDMTNLPTDHTVPSDMNFGAIIGRADLSDDVVVDAVKSRLATRNRAEGDADHLLNAALGGDREAISFLRTIQVPAPSVRLAMPTQALTRDTQRRGFGLPSIRFSWTRG</sequence>
<dbReference type="RefSeq" id="WP_233718391.1">
    <property type="nucleotide sequence ID" value="NZ_JAJUWU010000004.1"/>
</dbReference>
<keyword evidence="2" id="KW-1185">Reference proteome</keyword>
<protein>
    <submittedName>
        <fullName evidence="1">Uncharacterized protein</fullName>
    </submittedName>
</protein>
<dbReference type="EMBL" id="JAJUWU010000004">
    <property type="protein sequence ID" value="MCE7027478.1"/>
    <property type="molecule type" value="Genomic_DNA"/>
</dbReference>
<accession>A0A9X1TAU3</accession>
<gene>
    <name evidence="1" type="ORF">LZD57_05700</name>
</gene>
<evidence type="ECO:0000313" key="2">
    <source>
        <dbReference type="Proteomes" id="UP001139035"/>
    </source>
</evidence>
<proteinExistence type="predicted"/>
<evidence type="ECO:0000313" key="1">
    <source>
        <dbReference type="EMBL" id="MCE7027478.1"/>
    </source>
</evidence>
<name>A0A9X1TAU3_9HYPH</name>
<dbReference type="Proteomes" id="UP001139035">
    <property type="component" value="Unassembled WGS sequence"/>
</dbReference>
<comment type="caution">
    <text evidence="1">The sequence shown here is derived from an EMBL/GenBank/DDBJ whole genome shotgun (WGS) entry which is preliminary data.</text>
</comment>
<reference evidence="1" key="1">
    <citation type="submission" date="2022-01" db="EMBL/GenBank/DDBJ databases">
        <title>Jiella avicenniae sp. nov., a novel endophytic bacterium isolated from bark of Avicennia marina.</title>
        <authorList>
            <person name="Tuo L."/>
        </authorList>
    </citation>
    <scope>NUCLEOTIDE SEQUENCE</scope>
    <source>
        <strain evidence="1">CBK1P-4</strain>
    </source>
</reference>
<organism evidence="1 2">
    <name type="scientific">Jiella avicenniae</name>
    <dbReference type="NCBI Taxonomy" id="2907202"/>
    <lineage>
        <taxon>Bacteria</taxon>
        <taxon>Pseudomonadati</taxon>
        <taxon>Pseudomonadota</taxon>
        <taxon>Alphaproteobacteria</taxon>
        <taxon>Hyphomicrobiales</taxon>
        <taxon>Aurantimonadaceae</taxon>
        <taxon>Jiella</taxon>
    </lineage>
</organism>
<dbReference type="AlphaFoldDB" id="A0A9X1TAU3"/>